<dbReference type="Pfam" id="PF03060">
    <property type="entry name" value="NMO"/>
    <property type="match status" value="1"/>
</dbReference>
<dbReference type="Gene3D" id="3.20.20.70">
    <property type="entry name" value="Aldolase class I"/>
    <property type="match status" value="1"/>
</dbReference>
<protein>
    <submittedName>
        <fullName evidence="4">Nitronate monooxygenase</fullName>
        <ecNumber evidence="4">1.13.12.16</ecNumber>
    </submittedName>
</protein>
<keyword evidence="3 4" id="KW-0560">Oxidoreductase</keyword>
<dbReference type="AlphaFoldDB" id="A0A645GJA8"/>
<dbReference type="EC" id="1.13.12.16" evidence="4"/>
<keyword evidence="1" id="KW-0285">Flavoprotein</keyword>
<dbReference type="GO" id="GO:0018580">
    <property type="term" value="F:nitronate monooxygenase activity"/>
    <property type="evidence" value="ECO:0007669"/>
    <property type="project" value="UniProtKB-EC"/>
</dbReference>
<keyword evidence="2" id="KW-0288">FMN</keyword>
<dbReference type="EMBL" id="VSSQ01075803">
    <property type="protein sequence ID" value="MPN26326.1"/>
    <property type="molecule type" value="Genomic_DNA"/>
</dbReference>
<dbReference type="PANTHER" id="PTHR32332:SF20">
    <property type="entry name" value="2-NITROPROPANE DIOXYGENASE-LIKE PROTEIN"/>
    <property type="match status" value="1"/>
</dbReference>
<evidence type="ECO:0000313" key="4">
    <source>
        <dbReference type="EMBL" id="MPN26326.1"/>
    </source>
</evidence>
<reference evidence="4" key="1">
    <citation type="submission" date="2019-08" db="EMBL/GenBank/DDBJ databases">
        <authorList>
            <person name="Kucharzyk K."/>
            <person name="Murdoch R.W."/>
            <person name="Higgins S."/>
            <person name="Loffler F."/>
        </authorList>
    </citation>
    <scope>NUCLEOTIDE SEQUENCE</scope>
</reference>
<gene>
    <name evidence="4" type="ORF">SDC9_173750</name>
</gene>
<evidence type="ECO:0000256" key="3">
    <source>
        <dbReference type="ARBA" id="ARBA00023002"/>
    </source>
</evidence>
<evidence type="ECO:0000256" key="1">
    <source>
        <dbReference type="ARBA" id="ARBA00022630"/>
    </source>
</evidence>
<sequence>MKKAEERGADLVTIAGFEVAGHPSPDGIGTIVLANKAARELSIPVIAAGGIADGRGLVAALALGASAVTLGTRFVACLECPIHENFKIWIENAGERDTTLCQQTIHNMVRVADNDAARRCRELEAKGAGLEALMPVISGKISKACYENGDVDGGMFAIGPAVGLITESKSAREIVSDIMTEARSVLSELSGMLK</sequence>
<accession>A0A645GJA8</accession>
<dbReference type="PANTHER" id="PTHR32332">
    <property type="entry name" value="2-NITROPROPANE DIOXYGENASE"/>
    <property type="match status" value="1"/>
</dbReference>
<dbReference type="SUPFAM" id="SSF51412">
    <property type="entry name" value="Inosine monophosphate dehydrogenase (IMPDH)"/>
    <property type="match status" value="1"/>
</dbReference>
<dbReference type="InterPro" id="IPR013785">
    <property type="entry name" value="Aldolase_TIM"/>
</dbReference>
<name>A0A645GJA8_9ZZZZ</name>
<dbReference type="CDD" id="cd04730">
    <property type="entry name" value="NPD_like"/>
    <property type="match status" value="1"/>
</dbReference>
<proteinExistence type="predicted"/>
<keyword evidence="4" id="KW-0503">Monooxygenase</keyword>
<comment type="caution">
    <text evidence="4">The sequence shown here is derived from an EMBL/GenBank/DDBJ whole genome shotgun (WGS) entry which is preliminary data.</text>
</comment>
<dbReference type="InterPro" id="IPR004136">
    <property type="entry name" value="NMO"/>
</dbReference>
<organism evidence="4">
    <name type="scientific">bioreactor metagenome</name>
    <dbReference type="NCBI Taxonomy" id="1076179"/>
    <lineage>
        <taxon>unclassified sequences</taxon>
        <taxon>metagenomes</taxon>
        <taxon>ecological metagenomes</taxon>
    </lineage>
</organism>
<evidence type="ECO:0000256" key="2">
    <source>
        <dbReference type="ARBA" id="ARBA00022643"/>
    </source>
</evidence>